<gene>
    <name evidence="1" type="ORF">IPO85_02315</name>
</gene>
<dbReference type="Proteomes" id="UP000808349">
    <property type="component" value="Unassembled WGS sequence"/>
</dbReference>
<comment type="caution">
    <text evidence="1">The sequence shown here is derived from an EMBL/GenBank/DDBJ whole genome shotgun (WGS) entry which is preliminary data.</text>
</comment>
<evidence type="ECO:0000313" key="2">
    <source>
        <dbReference type="Proteomes" id="UP000808349"/>
    </source>
</evidence>
<dbReference type="NCBIfam" id="TIGR01200">
    <property type="entry name" value="GLPGLI"/>
    <property type="match status" value="1"/>
</dbReference>
<evidence type="ECO:0000313" key="1">
    <source>
        <dbReference type="EMBL" id="MBK9716359.1"/>
    </source>
</evidence>
<sequence>MKTFIFLLTLLFLPQMILAQFSQGKIIYERTSYWSKIAQRLPYLSQEEKDRSLLTNGSKEGWKSNYILNFDSTASILKKQVKSGSESAFGYSWREEDYLIYRNFKDSKKVDWIELLGKTYLIEEDYVRPKWKILNEIKEVAGYVCMKAESFDTIKSQKIVAWFTDAIPVSSGPEQFYGLPGMILEINKNDGDVVIVATNIEFNIPNQVVKLPKLKGKKVTSPYFLDLVKAYIQESIKAQRNPYWTIDY</sequence>
<reference evidence="1 2" key="1">
    <citation type="submission" date="2020-10" db="EMBL/GenBank/DDBJ databases">
        <title>Connecting structure to function with the recovery of over 1000 high-quality activated sludge metagenome-assembled genomes encoding full-length rRNA genes using long-read sequencing.</title>
        <authorList>
            <person name="Singleton C.M."/>
            <person name="Petriglieri F."/>
            <person name="Kristensen J.M."/>
            <person name="Kirkegaard R.H."/>
            <person name="Michaelsen T.Y."/>
            <person name="Andersen M.H."/>
            <person name="Karst S.M."/>
            <person name="Dueholm M.S."/>
            <person name="Nielsen P.H."/>
            <person name="Albertsen M."/>
        </authorList>
    </citation>
    <scope>NUCLEOTIDE SEQUENCE [LARGE SCALE GENOMIC DNA]</scope>
    <source>
        <strain evidence="1">Ribe_18-Q3-R11-54_BAT3C.373</strain>
    </source>
</reference>
<proteinExistence type="predicted"/>
<name>A0A9D7S7R0_9BACT</name>
<accession>A0A9D7S7R0</accession>
<dbReference type="InterPro" id="IPR005901">
    <property type="entry name" value="GLPGLI"/>
</dbReference>
<organism evidence="1 2">
    <name type="scientific">Candidatus Defluviibacterium haderslevense</name>
    <dbReference type="NCBI Taxonomy" id="2981993"/>
    <lineage>
        <taxon>Bacteria</taxon>
        <taxon>Pseudomonadati</taxon>
        <taxon>Bacteroidota</taxon>
        <taxon>Saprospiria</taxon>
        <taxon>Saprospirales</taxon>
        <taxon>Saprospiraceae</taxon>
        <taxon>Candidatus Defluviibacterium</taxon>
    </lineage>
</organism>
<dbReference type="AlphaFoldDB" id="A0A9D7S7R0"/>
<dbReference type="EMBL" id="JADKFW010000004">
    <property type="protein sequence ID" value="MBK9716359.1"/>
    <property type="molecule type" value="Genomic_DNA"/>
</dbReference>
<protein>
    <submittedName>
        <fullName evidence="1">GLPGLI family protein</fullName>
    </submittedName>
</protein>
<dbReference type="Pfam" id="PF09697">
    <property type="entry name" value="Porph_ging"/>
    <property type="match status" value="1"/>
</dbReference>